<sequence>MTDILEQMELKLLEFLGGNYQKSAEHLAEELKVEYPQLYKQIIQRFAQEYGLGGCGAQMSPHTAVQQTLASLQKKGLVECEQTNGNVLWQKKNAIERL</sequence>
<keyword evidence="2" id="KW-1185">Reference proteome</keyword>
<evidence type="ECO:0000313" key="1">
    <source>
        <dbReference type="EMBL" id="EEG76296.1"/>
    </source>
</evidence>
<dbReference type="Proteomes" id="UP000006443">
    <property type="component" value="Unassembled WGS sequence"/>
</dbReference>
<dbReference type="RefSeq" id="WP_008518616.1">
    <property type="nucleotide sequence ID" value="NZ_ACJM01000020.1"/>
</dbReference>
<protein>
    <submittedName>
        <fullName evidence="1">Uncharacterized protein</fullName>
    </submittedName>
</protein>
<dbReference type="EMBL" id="ACJM01000020">
    <property type="protein sequence ID" value="EEG76296.1"/>
    <property type="molecule type" value="Genomic_DNA"/>
</dbReference>
<dbReference type="AlphaFoldDB" id="C0GK26"/>
<accession>C0GK26</accession>
<dbReference type="OrthoDB" id="9858157at2"/>
<organism evidence="1 2">
    <name type="scientific">Dethiobacter alkaliphilus AHT 1</name>
    <dbReference type="NCBI Taxonomy" id="555088"/>
    <lineage>
        <taxon>Bacteria</taxon>
        <taxon>Bacillati</taxon>
        <taxon>Bacillota</taxon>
        <taxon>Dethiobacteria</taxon>
        <taxon>Dethiobacterales</taxon>
        <taxon>Dethiobacteraceae</taxon>
        <taxon>Dethiobacter</taxon>
    </lineage>
</organism>
<comment type="caution">
    <text evidence="1">The sequence shown here is derived from an EMBL/GenBank/DDBJ whole genome shotgun (WGS) entry which is preliminary data.</text>
</comment>
<name>C0GK26_DETAL</name>
<proteinExistence type="predicted"/>
<evidence type="ECO:0000313" key="2">
    <source>
        <dbReference type="Proteomes" id="UP000006443"/>
    </source>
</evidence>
<gene>
    <name evidence="1" type="ORF">DealDRAFT_2835</name>
</gene>
<reference evidence="1 2" key="1">
    <citation type="submission" date="2009-02" db="EMBL/GenBank/DDBJ databases">
        <title>Sequencing of the draft genome and assembly of Dethiobacter alkaliphilus AHT 1.</title>
        <authorList>
            <consortium name="US DOE Joint Genome Institute (JGI-PGF)"/>
            <person name="Lucas S."/>
            <person name="Copeland A."/>
            <person name="Lapidus A."/>
            <person name="Glavina del Rio T."/>
            <person name="Dalin E."/>
            <person name="Tice H."/>
            <person name="Bruce D."/>
            <person name="Goodwin L."/>
            <person name="Pitluck S."/>
            <person name="Larimer F."/>
            <person name="Land M.L."/>
            <person name="Hauser L."/>
            <person name="Muyzer G."/>
        </authorList>
    </citation>
    <scope>NUCLEOTIDE SEQUENCE [LARGE SCALE GENOMIC DNA]</scope>
    <source>
        <strain evidence="1 2">AHT 1</strain>
    </source>
</reference>